<dbReference type="Proteomes" id="UP000325315">
    <property type="component" value="Unassembled WGS sequence"/>
</dbReference>
<dbReference type="AlphaFoldDB" id="A0A5B6WZF3"/>
<proteinExistence type="predicted"/>
<evidence type="ECO:0000313" key="2">
    <source>
        <dbReference type="EMBL" id="KAA3487361.1"/>
    </source>
</evidence>
<evidence type="ECO:0000256" key="1">
    <source>
        <dbReference type="SAM" id="MobiDB-lite"/>
    </source>
</evidence>
<gene>
    <name evidence="2" type="ORF">EPI10_031190</name>
</gene>
<sequence length="200" mass="22184">MAQCRQANSKLEIVGDSDHTIKLSFWTHERVSRPCTTHSPPHRHVFRPCVPCILILRNRMSRIENIGRDTGVCLGHVCYTALTRSRTTSKACFGPLADDVESNASALAQGTVASESRPVTISQGGEAREAFFQRLNELLAEFVRTNPAAQHPPPPPNPQPVPVAPHGVELVRLNKPLVDKIRRQGVEEFRSNIDDDPERA</sequence>
<feature type="compositionally biased region" description="Pro residues" evidence="1">
    <location>
        <begin position="150"/>
        <end position="163"/>
    </location>
</feature>
<protein>
    <submittedName>
        <fullName evidence="2">Chaperone surA</fullName>
    </submittedName>
</protein>
<keyword evidence="3" id="KW-1185">Reference proteome</keyword>
<comment type="caution">
    <text evidence="2">The sequence shown here is derived from an EMBL/GenBank/DDBJ whole genome shotgun (WGS) entry which is preliminary data.</text>
</comment>
<organism evidence="2 3">
    <name type="scientific">Gossypium australe</name>
    <dbReference type="NCBI Taxonomy" id="47621"/>
    <lineage>
        <taxon>Eukaryota</taxon>
        <taxon>Viridiplantae</taxon>
        <taxon>Streptophyta</taxon>
        <taxon>Embryophyta</taxon>
        <taxon>Tracheophyta</taxon>
        <taxon>Spermatophyta</taxon>
        <taxon>Magnoliopsida</taxon>
        <taxon>eudicotyledons</taxon>
        <taxon>Gunneridae</taxon>
        <taxon>Pentapetalae</taxon>
        <taxon>rosids</taxon>
        <taxon>malvids</taxon>
        <taxon>Malvales</taxon>
        <taxon>Malvaceae</taxon>
        <taxon>Malvoideae</taxon>
        <taxon>Gossypium</taxon>
    </lineage>
</organism>
<name>A0A5B6WZF3_9ROSI</name>
<reference evidence="3" key="1">
    <citation type="journal article" date="2019" name="Plant Biotechnol. J.">
        <title>Genome sequencing of the Australian wild diploid species Gossypium australe highlights disease resistance and delayed gland morphogenesis.</title>
        <authorList>
            <person name="Cai Y."/>
            <person name="Cai X."/>
            <person name="Wang Q."/>
            <person name="Wang P."/>
            <person name="Zhang Y."/>
            <person name="Cai C."/>
            <person name="Xu Y."/>
            <person name="Wang K."/>
            <person name="Zhou Z."/>
            <person name="Wang C."/>
            <person name="Geng S."/>
            <person name="Li B."/>
            <person name="Dong Q."/>
            <person name="Hou Y."/>
            <person name="Wang H."/>
            <person name="Ai P."/>
            <person name="Liu Z."/>
            <person name="Yi F."/>
            <person name="Sun M."/>
            <person name="An G."/>
            <person name="Cheng J."/>
            <person name="Zhang Y."/>
            <person name="Shi Q."/>
            <person name="Xie Y."/>
            <person name="Shi X."/>
            <person name="Chang Y."/>
            <person name="Huang F."/>
            <person name="Chen Y."/>
            <person name="Hong S."/>
            <person name="Mi L."/>
            <person name="Sun Q."/>
            <person name="Zhang L."/>
            <person name="Zhou B."/>
            <person name="Peng R."/>
            <person name="Zhang X."/>
            <person name="Liu F."/>
        </authorList>
    </citation>
    <scope>NUCLEOTIDE SEQUENCE [LARGE SCALE GENOMIC DNA]</scope>
    <source>
        <strain evidence="3">cv. PA1801</strain>
    </source>
</reference>
<accession>A0A5B6WZF3</accession>
<dbReference type="EMBL" id="SMMG02000001">
    <property type="protein sequence ID" value="KAA3487361.1"/>
    <property type="molecule type" value="Genomic_DNA"/>
</dbReference>
<evidence type="ECO:0000313" key="3">
    <source>
        <dbReference type="Proteomes" id="UP000325315"/>
    </source>
</evidence>
<feature type="region of interest" description="Disordered" evidence="1">
    <location>
        <begin position="146"/>
        <end position="166"/>
    </location>
</feature>